<dbReference type="AlphaFoldDB" id="A0A0L7L3V7"/>
<accession>A0A0L7L3V7</accession>
<dbReference type="EMBL" id="JTDY01003127">
    <property type="protein sequence ID" value="KOB70105.1"/>
    <property type="molecule type" value="Genomic_DNA"/>
</dbReference>
<organism evidence="1 2">
    <name type="scientific">Operophtera brumata</name>
    <name type="common">Winter moth</name>
    <name type="synonym">Phalaena brumata</name>
    <dbReference type="NCBI Taxonomy" id="104452"/>
    <lineage>
        <taxon>Eukaryota</taxon>
        <taxon>Metazoa</taxon>
        <taxon>Ecdysozoa</taxon>
        <taxon>Arthropoda</taxon>
        <taxon>Hexapoda</taxon>
        <taxon>Insecta</taxon>
        <taxon>Pterygota</taxon>
        <taxon>Neoptera</taxon>
        <taxon>Endopterygota</taxon>
        <taxon>Lepidoptera</taxon>
        <taxon>Glossata</taxon>
        <taxon>Ditrysia</taxon>
        <taxon>Geometroidea</taxon>
        <taxon>Geometridae</taxon>
        <taxon>Larentiinae</taxon>
        <taxon>Operophtera</taxon>
    </lineage>
</organism>
<dbReference type="GO" id="GO:0009116">
    <property type="term" value="P:nucleoside metabolic process"/>
    <property type="evidence" value="ECO:0007669"/>
    <property type="project" value="InterPro"/>
</dbReference>
<proteinExistence type="predicted"/>
<keyword evidence="2" id="KW-1185">Reference proteome</keyword>
<comment type="caution">
    <text evidence="1">The sequence shown here is derived from an EMBL/GenBank/DDBJ whole genome shotgun (WGS) entry which is preliminary data.</text>
</comment>
<reference evidence="1 2" key="1">
    <citation type="journal article" date="2015" name="Genome Biol. Evol.">
        <title>The genome of winter moth (Operophtera brumata) provides a genomic perspective on sexual dimorphism and phenology.</title>
        <authorList>
            <person name="Derks M.F."/>
            <person name="Smit S."/>
            <person name="Salis L."/>
            <person name="Schijlen E."/>
            <person name="Bossers A."/>
            <person name="Mateman C."/>
            <person name="Pijl A.S."/>
            <person name="de Ridder D."/>
            <person name="Groenen M.A."/>
            <person name="Visser M.E."/>
            <person name="Megens H.J."/>
        </authorList>
    </citation>
    <scope>NUCLEOTIDE SEQUENCE [LARGE SCALE GENOMIC DNA]</scope>
    <source>
        <strain evidence="1">WM2013NL</strain>
        <tissue evidence="1">Head and thorax</tissue>
    </source>
</reference>
<name>A0A0L7L3V7_OPEBR</name>
<feature type="non-terminal residue" evidence="1">
    <location>
        <position position="72"/>
    </location>
</feature>
<evidence type="ECO:0000313" key="2">
    <source>
        <dbReference type="Proteomes" id="UP000037510"/>
    </source>
</evidence>
<dbReference type="Proteomes" id="UP000037510">
    <property type="component" value="Unassembled WGS sequence"/>
</dbReference>
<dbReference type="Gene3D" id="3.40.50.1580">
    <property type="entry name" value="Nucleoside phosphorylase domain"/>
    <property type="match status" value="1"/>
</dbReference>
<evidence type="ECO:0000313" key="1">
    <source>
        <dbReference type="EMBL" id="KOB70105.1"/>
    </source>
</evidence>
<dbReference type="GO" id="GO:0003824">
    <property type="term" value="F:catalytic activity"/>
    <property type="evidence" value="ECO:0007669"/>
    <property type="project" value="InterPro"/>
</dbReference>
<protein>
    <submittedName>
        <fullName evidence="1">Uridine phosphorylase</fullName>
    </submittedName>
</protein>
<dbReference type="InterPro" id="IPR035994">
    <property type="entry name" value="Nucleoside_phosphorylase_sf"/>
</dbReference>
<gene>
    <name evidence="1" type="ORF">OBRU01_15896</name>
</gene>
<sequence>MREFAEYMIDALGLQSNGVKLVNLTKHSQRYAMYKVGPVLSVSLTDLGVKNIEMEATAYSAFTKEAGIRAGI</sequence>